<accession>A0A8C5IPW6</accession>
<proteinExistence type="predicted"/>
<reference evidence="2" key="1">
    <citation type="submission" date="2025-08" db="UniProtKB">
        <authorList>
            <consortium name="Ensembl"/>
        </authorList>
    </citation>
    <scope>IDENTIFICATION</scope>
</reference>
<organism evidence="2 3">
    <name type="scientific">Junco hyemalis</name>
    <name type="common">Dark-eyed junco</name>
    <dbReference type="NCBI Taxonomy" id="40217"/>
    <lineage>
        <taxon>Eukaryota</taxon>
        <taxon>Metazoa</taxon>
        <taxon>Chordata</taxon>
        <taxon>Craniata</taxon>
        <taxon>Vertebrata</taxon>
        <taxon>Euteleostomi</taxon>
        <taxon>Archelosauria</taxon>
        <taxon>Archosauria</taxon>
        <taxon>Dinosauria</taxon>
        <taxon>Saurischia</taxon>
        <taxon>Theropoda</taxon>
        <taxon>Coelurosauria</taxon>
        <taxon>Aves</taxon>
        <taxon>Neognathae</taxon>
        <taxon>Neoaves</taxon>
        <taxon>Telluraves</taxon>
        <taxon>Australaves</taxon>
        <taxon>Passeriformes</taxon>
        <taxon>Passerellidae</taxon>
        <taxon>Junco</taxon>
    </lineage>
</organism>
<evidence type="ECO:0000313" key="3">
    <source>
        <dbReference type="Proteomes" id="UP000694408"/>
    </source>
</evidence>
<dbReference type="GO" id="GO:0070062">
    <property type="term" value="C:extracellular exosome"/>
    <property type="evidence" value="ECO:0007669"/>
    <property type="project" value="TreeGrafter"/>
</dbReference>
<name>A0A8C5IPW6_JUNHY</name>
<feature type="compositionally biased region" description="Basic and acidic residues" evidence="1">
    <location>
        <begin position="1"/>
        <end position="11"/>
    </location>
</feature>
<dbReference type="InterPro" id="IPR028106">
    <property type="entry name" value="DUF4578"/>
</dbReference>
<dbReference type="Ensembl" id="ENSJHYT00000009184.1">
    <property type="protein sequence ID" value="ENSJHYP00000007544.1"/>
    <property type="gene ID" value="ENSJHYG00000006005.1"/>
</dbReference>
<evidence type="ECO:0000256" key="1">
    <source>
        <dbReference type="SAM" id="MobiDB-lite"/>
    </source>
</evidence>
<dbReference type="Pfam" id="PF15147">
    <property type="entry name" value="DUF4578"/>
    <property type="match status" value="1"/>
</dbReference>
<dbReference type="PANTHER" id="PTHR37342">
    <property type="entry name" value="HYPOTHETICAL PROTEIN LOC689959"/>
    <property type="match status" value="1"/>
</dbReference>
<reference evidence="2" key="2">
    <citation type="submission" date="2025-09" db="UniProtKB">
        <authorList>
            <consortium name="Ensembl"/>
        </authorList>
    </citation>
    <scope>IDENTIFICATION</scope>
</reference>
<sequence>MDGKPDVDWNKLNKGNQGAAEGSAGSVAHPGQGQSRVGWPSPGTRQRSRPAGTPVDGTRGQLRNPTLGTLPGSRARAGTRKYELTVPTYEDVADVPVYATVSRRGVQQEESIHYADIQVLCRAQQRSAAPVRSLQQHQPTEYATLNFPRARLKYDSKNGTLV</sequence>
<dbReference type="Proteomes" id="UP000694408">
    <property type="component" value="Unplaced"/>
</dbReference>
<keyword evidence="3" id="KW-1185">Reference proteome</keyword>
<protein>
    <submittedName>
        <fullName evidence="2">Chromosome 11 open reading frame 52</fullName>
    </submittedName>
</protein>
<feature type="region of interest" description="Disordered" evidence="1">
    <location>
        <begin position="1"/>
        <end position="79"/>
    </location>
</feature>
<dbReference type="AlphaFoldDB" id="A0A8C5IPW6"/>
<dbReference type="PANTHER" id="PTHR37342:SF1">
    <property type="entry name" value="CHROMOSOME 11 OPEN READING FRAME 52"/>
    <property type="match status" value="1"/>
</dbReference>
<evidence type="ECO:0000313" key="2">
    <source>
        <dbReference type="Ensembl" id="ENSJHYP00000007544.1"/>
    </source>
</evidence>